<dbReference type="Proteomes" id="UP000075243">
    <property type="component" value="Unassembled WGS sequence"/>
</dbReference>
<dbReference type="Gramene" id="C.cajan_26626.t">
    <property type="protein sequence ID" value="C.cajan_26626.t.cds1"/>
    <property type="gene ID" value="C.cajan_26626"/>
</dbReference>
<evidence type="ECO:0008006" key="3">
    <source>
        <dbReference type="Google" id="ProtNLM"/>
    </source>
</evidence>
<gene>
    <name evidence="1" type="ORF">KK1_025879</name>
</gene>
<reference evidence="1" key="1">
    <citation type="journal article" date="2012" name="Nat. Biotechnol.">
        <title>Draft genome sequence of pigeonpea (Cajanus cajan), an orphan legume crop of resource-poor farmers.</title>
        <authorList>
            <person name="Varshney R.K."/>
            <person name="Chen W."/>
            <person name="Li Y."/>
            <person name="Bharti A.K."/>
            <person name="Saxena R.K."/>
            <person name="Schlueter J.A."/>
            <person name="Donoghue M.T."/>
            <person name="Azam S."/>
            <person name="Fan G."/>
            <person name="Whaley A.M."/>
            <person name="Farmer A.D."/>
            <person name="Sheridan J."/>
            <person name="Iwata A."/>
            <person name="Tuteja R."/>
            <person name="Penmetsa R.V."/>
            <person name="Wu W."/>
            <person name="Upadhyaya H.D."/>
            <person name="Yang S.P."/>
            <person name="Shah T."/>
            <person name="Saxena K.B."/>
            <person name="Michael T."/>
            <person name="McCombie W.R."/>
            <person name="Yang B."/>
            <person name="Zhang G."/>
            <person name="Yang H."/>
            <person name="Wang J."/>
            <person name="Spillane C."/>
            <person name="Cook D.R."/>
            <person name="May G.D."/>
            <person name="Xu X."/>
            <person name="Jackson S.A."/>
        </authorList>
    </citation>
    <scope>NUCLEOTIDE SEQUENCE [LARGE SCALE GENOMIC DNA]</scope>
</reference>
<sequence length="123" mass="14313">MVREVEKKNIFKPMVVGNNKVNISIVQYADDTMILGEGSIQNVVVIKEIMRCFELISGLKVNFIKNKFRAIRLEDQVMERYAQLLHCKTIEITFYLSWTDNWCKPKKKGNLEPCSGKNKKETI</sequence>
<evidence type="ECO:0000313" key="2">
    <source>
        <dbReference type="Proteomes" id="UP000075243"/>
    </source>
</evidence>
<evidence type="ECO:0000313" key="1">
    <source>
        <dbReference type="EMBL" id="KYP52275.1"/>
    </source>
</evidence>
<accession>A0A151SBR4</accession>
<dbReference type="EMBL" id="KQ483426">
    <property type="protein sequence ID" value="KYP52275.1"/>
    <property type="molecule type" value="Genomic_DNA"/>
</dbReference>
<dbReference type="AlphaFoldDB" id="A0A151SBR4"/>
<proteinExistence type="predicted"/>
<keyword evidence="2" id="KW-1185">Reference proteome</keyword>
<organism evidence="1 2">
    <name type="scientific">Cajanus cajan</name>
    <name type="common">Pigeon pea</name>
    <name type="synonym">Cajanus indicus</name>
    <dbReference type="NCBI Taxonomy" id="3821"/>
    <lineage>
        <taxon>Eukaryota</taxon>
        <taxon>Viridiplantae</taxon>
        <taxon>Streptophyta</taxon>
        <taxon>Embryophyta</taxon>
        <taxon>Tracheophyta</taxon>
        <taxon>Spermatophyta</taxon>
        <taxon>Magnoliopsida</taxon>
        <taxon>eudicotyledons</taxon>
        <taxon>Gunneridae</taxon>
        <taxon>Pentapetalae</taxon>
        <taxon>rosids</taxon>
        <taxon>fabids</taxon>
        <taxon>Fabales</taxon>
        <taxon>Fabaceae</taxon>
        <taxon>Papilionoideae</taxon>
        <taxon>50 kb inversion clade</taxon>
        <taxon>NPAAA clade</taxon>
        <taxon>indigoferoid/millettioid clade</taxon>
        <taxon>Phaseoleae</taxon>
        <taxon>Cajanus</taxon>
    </lineage>
</organism>
<name>A0A151SBR4_CAJCA</name>
<protein>
    <recommendedName>
        <fullName evidence="3">Reverse transcriptase domain-containing protein</fullName>
    </recommendedName>
</protein>